<keyword evidence="4 9" id="KW-0349">Heme</keyword>
<dbReference type="PANTHER" id="PTHR46300">
    <property type="entry name" value="P450, PUTATIVE (EUROFUNG)-RELATED-RELATED"/>
    <property type="match status" value="1"/>
</dbReference>
<name>A0A0C3E6N4_9AGAM</name>
<dbReference type="EMBL" id="KN822009">
    <property type="protein sequence ID" value="KIM68460.1"/>
    <property type="molecule type" value="Genomic_DNA"/>
</dbReference>
<dbReference type="STRING" id="1036808.A0A0C3E6N4"/>
<dbReference type="PANTHER" id="PTHR46300:SF7">
    <property type="entry name" value="P450, PUTATIVE (EUROFUNG)-RELATED"/>
    <property type="match status" value="1"/>
</dbReference>
<dbReference type="InParanoid" id="A0A0C3E6N4"/>
<keyword evidence="8" id="KW-0503">Monooxygenase</keyword>
<keyword evidence="6" id="KW-0560">Oxidoreductase</keyword>
<protein>
    <recommendedName>
        <fullName evidence="12">Cytochrome P450</fullName>
    </recommendedName>
</protein>
<evidence type="ECO:0000256" key="3">
    <source>
        <dbReference type="ARBA" id="ARBA00010617"/>
    </source>
</evidence>
<feature type="binding site" description="axial binding residue" evidence="9">
    <location>
        <position position="339"/>
    </location>
    <ligand>
        <name>heme</name>
        <dbReference type="ChEBI" id="CHEBI:30413"/>
    </ligand>
    <ligandPart>
        <name>Fe</name>
        <dbReference type="ChEBI" id="CHEBI:18248"/>
    </ligandPart>
</feature>
<dbReference type="HOGENOM" id="CLU_001570_2_3_1"/>
<evidence type="ECO:0008006" key="12">
    <source>
        <dbReference type="Google" id="ProtNLM"/>
    </source>
</evidence>
<dbReference type="Pfam" id="PF00067">
    <property type="entry name" value="p450"/>
    <property type="match status" value="1"/>
</dbReference>
<dbReference type="OrthoDB" id="2789670at2759"/>
<organism evidence="10 11">
    <name type="scientific">Scleroderma citrinum Foug A</name>
    <dbReference type="NCBI Taxonomy" id="1036808"/>
    <lineage>
        <taxon>Eukaryota</taxon>
        <taxon>Fungi</taxon>
        <taxon>Dikarya</taxon>
        <taxon>Basidiomycota</taxon>
        <taxon>Agaricomycotina</taxon>
        <taxon>Agaricomycetes</taxon>
        <taxon>Agaricomycetidae</taxon>
        <taxon>Boletales</taxon>
        <taxon>Sclerodermatineae</taxon>
        <taxon>Sclerodermataceae</taxon>
        <taxon>Scleroderma</taxon>
    </lineage>
</organism>
<evidence type="ECO:0000256" key="6">
    <source>
        <dbReference type="ARBA" id="ARBA00023002"/>
    </source>
</evidence>
<evidence type="ECO:0000313" key="11">
    <source>
        <dbReference type="Proteomes" id="UP000053989"/>
    </source>
</evidence>
<dbReference type="InterPro" id="IPR050364">
    <property type="entry name" value="Cytochrome_P450_fung"/>
</dbReference>
<dbReference type="GO" id="GO:0016705">
    <property type="term" value="F:oxidoreductase activity, acting on paired donors, with incorporation or reduction of molecular oxygen"/>
    <property type="evidence" value="ECO:0007669"/>
    <property type="project" value="InterPro"/>
</dbReference>
<reference evidence="11" key="2">
    <citation type="submission" date="2015-01" db="EMBL/GenBank/DDBJ databases">
        <title>Evolutionary Origins and Diversification of the Mycorrhizal Mutualists.</title>
        <authorList>
            <consortium name="DOE Joint Genome Institute"/>
            <consortium name="Mycorrhizal Genomics Consortium"/>
            <person name="Kohler A."/>
            <person name="Kuo A."/>
            <person name="Nagy L.G."/>
            <person name="Floudas D."/>
            <person name="Copeland A."/>
            <person name="Barry K.W."/>
            <person name="Cichocki N."/>
            <person name="Veneault-Fourrey C."/>
            <person name="LaButti K."/>
            <person name="Lindquist E.A."/>
            <person name="Lipzen A."/>
            <person name="Lundell T."/>
            <person name="Morin E."/>
            <person name="Murat C."/>
            <person name="Riley R."/>
            <person name="Ohm R."/>
            <person name="Sun H."/>
            <person name="Tunlid A."/>
            <person name="Henrissat B."/>
            <person name="Grigoriev I.V."/>
            <person name="Hibbett D.S."/>
            <person name="Martin F."/>
        </authorList>
    </citation>
    <scope>NUCLEOTIDE SEQUENCE [LARGE SCALE GENOMIC DNA]</scope>
    <source>
        <strain evidence="11">Foug A</strain>
    </source>
</reference>
<dbReference type="Proteomes" id="UP000053989">
    <property type="component" value="Unassembled WGS sequence"/>
</dbReference>
<dbReference type="InterPro" id="IPR001128">
    <property type="entry name" value="Cyt_P450"/>
</dbReference>
<evidence type="ECO:0000256" key="5">
    <source>
        <dbReference type="ARBA" id="ARBA00022723"/>
    </source>
</evidence>
<dbReference type="PRINTS" id="PR00463">
    <property type="entry name" value="EP450I"/>
</dbReference>
<evidence type="ECO:0000256" key="7">
    <source>
        <dbReference type="ARBA" id="ARBA00023004"/>
    </source>
</evidence>
<keyword evidence="11" id="KW-1185">Reference proteome</keyword>
<gene>
    <name evidence="10" type="ORF">SCLCIDRAFT_1209269</name>
</gene>
<comment type="cofactor">
    <cofactor evidence="1 9">
        <name>heme</name>
        <dbReference type="ChEBI" id="CHEBI:30413"/>
    </cofactor>
</comment>
<dbReference type="GO" id="GO:0004497">
    <property type="term" value="F:monooxygenase activity"/>
    <property type="evidence" value="ECO:0007669"/>
    <property type="project" value="UniProtKB-KW"/>
</dbReference>
<dbReference type="InterPro" id="IPR036396">
    <property type="entry name" value="Cyt_P450_sf"/>
</dbReference>
<accession>A0A0C3E6N4</accession>
<dbReference type="SUPFAM" id="SSF48264">
    <property type="entry name" value="Cytochrome P450"/>
    <property type="match status" value="1"/>
</dbReference>
<dbReference type="GO" id="GO:0020037">
    <property type="term" value="F:heme binding"/>
    <property type="evidence" value="ECO:0007669"/>
    <property type="project" value="InterPro"/>
</dbReference>
<evidence type="ECO:0000256" key="1">
    <source>
        <dbReference type="ARBA" id="ARBA00001971"/>
    </source>
</evidence>
<dbReference type="GO" id="GO:0005506">
    <property type="term" value="F:iron ion binding"/>
    <property type="evidence" value="ECO:0007669"/>
    <property type="project" value="InterPro"/>
</dbReference>
<dbReference type="Gene3D" id="1.10.630.10">
    <property type="entry name" value="Cytochrome P450"/>
    <property type="match status" value="1"/>
</dbReference>
<dbReference type="InterPro" id="IPR002401">
    <property type="entry name" value="Cyt_P450_E_grp-I"/>
</dbReference>
<keyword evidence="5 9" id="KW-0479">Metal-binding</keyword>
<evidence type="ECO:0000256" key="2">
    <source>
        <dbReference type="ARBA" id="ARBA00005179"/>
    </source>
</evidence>
<evidence type="ECO:0000256" key="8">
    <source>
        <dbReference type="ARBA" id="ARBA00023033"/>
    </source>
</evidence>
<evidence type="ECO:0000313" key="10">
    <source>
        <dbReference type="EMBL" id="KIM68460.1"/>
    </source>
</evidence>
<evidence type="ECO:0000256" key="9">
    <source>
        <dbReference type="PIRSR" id="PIRSR602401-1"/>
    </source>
</evidence>
<evidence type="ECO:0000256" key="4">
    <source>
        <dbReference type="ARBA" id="ARBA00022617"/>
    </source>
</evidence>
<reference evidence="10 11" key="1">
    <citation type="submission" date="2014-04" db="EMBL/GenBank/DDBJ databases">
        <authorList>
            <consortium name="DOE Joint Genome Institute"/>
            <person name="Kuo A."/>
            <person name="Kohler A."/>
            <person name="Nagy L.G."/>
            <person name="Floudas D."/>
            <person name="Copeland A."/>
            <person name="Barry K.W."/>
            <person name="Cichocki N."/>
            <person name="Veneault-Fourrey C."/>
            <person name="LaButti K."/>
            <person name="Lindquist E.A."/>
            <person name="Lipzen A."/>
            <person name="Lundell T."/>
            <person name="Morin E."/>
            <person name="Murat C."/>
            <person name="Sun H."/>
            <person name="Tunlid A."/>
            <person name="Henrissat B."/>
            <person name="Grigoriev I.V."/>
            <person name="Hibbett D.S."/>
            <person name="Martin F."/>
            <person name="Nordberg H.P."/>
            <person name="Cantor M.N."/>
            <person name="Hua S.X."/>
        </authorList>
    </citation>
    <scope>NUCLEOTIDE SEQUENCE [LARGE SCALE GENOMIC DNA]</scope>
    <source>
        <strain evidence="10 11">Foug A</strain>
    </source>
</reference>
<keyword evidence="7 9" id="KW-0408">Iron</keyword>
<dbReference type="AlphaFoldDB" id="A0A0C3E6N4"/>
<comment type="similarity">
    <text evidence="3">Belongs to the cytochrome P450 family.</text>
</comment>
<comment type="pathway">
    <text evidence="2">Secondary metabolite biosynthesis.</text>
</comment>
<sequence length="397" mass="45364">MVYSDRPQSPLYKLFGIDRMTFLLRYCDEWRIHRKLFHLSLKAEVIDQYQELYTRNTSQLLENLQQSPSKFREHLHLYTGAISLELVYGRRIEGKNDPVISLATGLGDILSKETTPEKSGLLMAFPFLQYLPSWFPGFGFKHHAKASRKLVHTLSDLPYCMAKQQMESSILPQCLVYDFLTNSGDVEEKSAKDAASGVYLASAESTAAVLEILIMAMILFPDVQEKAHEELNTVLGKGVVPTFNERERLPYLQAIIYELMRWHTVFPLGVPHMTSTSDIYEGYYIPKGCIVIFNIWAMTRAHSDPDRFDPTRHLTPDGKIIPQARQNNGIFYGFGRRVCPGRFFAENALWAAIGMMLSSFTFERAKDVDGNYIDIEPKFEHGQASHPSAFECAIIRR</sequence>
<proteinExistence type="inferred from homology"/>
<dbReference type="CDD" id="cd11065">
    <property type="entry name" value="CYP64-like"/>
    <property type="match status" value="1"/>
</dbReference>